<dbReference type="Pfam" id="PF06114">
    <property type="entry name" value="Peptidase_M78"/>
    <property type="match status" value="1"/>
</dbReference>
<dbReference type="PROSITE" id="PS50943">
    <property type="entry name" value="HTH_CROC1"/>
    <property type="match status" value="1"/>
</dbReference>
<dbReference type="AlphaFoldDB" id="A0A9D1CHI0"/>
<dbReference type="SUPFAM" id="SSF47413">
    <property type="entry name" value="lambda repressor-like DNA-binding domains"/>
    <property type="match status" value="1"/>
</dbReference>
<comment type="similarity">
    <text evidence="1">Belongs to the short-chain fatty acyl-CoA assimilation regulator (ScfR) family.</text>
</comment>
<dbReference type="EMBL" id="DVFO01000070">
    <property type="protein sequence ID" value="HIQ61308.1"/>
    <property type="molecule type" value="Genomic_DNA"/>
</dbReference>
<dbReference type="GO" id="GO:0003677">
    <property type="term" value="F:DNA binding"/>
    <property type="evidence" value="ECO:0007669"/>
    <property type="project" value="InterPro"/>
</dbReference>
<dbReference type="InterPro" id="IPR010359">
    <property type="entry name" value="IrrE_HExxH"/>
</dbReference>
<dbReference type="Proteomes" id="UP000886879">
    <property type="component" value="Unassembled WGS sequence"/>
</dbReference>
<gene>
    <name evidence="3" type="ORF">IAD31_06900</name>
</gene>
<dbReference type="Pfam" id="PF01381">
    <property type="entry name" value="HTH_3"/>
    <property type="match status" value="1"/>
</dbReference>
<comment type="caution">
    <text evidence="3">The sequence shown here is derived from an EMBL/GenBank/DDBJ whole genome shotgun (WGS) entry which is preliminary data.</text>
</comment>
<accession>A0A9D1CHI0</accession>
<sequence>MRQSRSFKEYVENNLDNQMWRAIEEFLPSVDPSVLDLRLNRVRNVGEIELYDTDLQFVDVSDLPGSAIEFDVVMDATLIIHDEDRYHNDESEAAHQWFMIRCRGDLDRKLSDLEIYDVCVYNRRNHQKRPMSNALVPIIYKDDLEKEAEAFLRKYYKEALLQPTWVNPSELARRMKLTVVQHRISEDMSVFGQIYFRETDAKLYDGEKKAETVKHVMPGTVIVDPNVAFQRNLGAYNNTIVHECVHWELHKKAFALEQLYNEDATQIKCKVVGGVEDPNNDDTKWMEWQANALAPRIQMPLAMFKRQASAMIRKYRDELGIFELCELMPFVIDELAAFFMVSRTAAKLRMIDAGYEEAAGAFIYIDGHYVKPHTYKKGSIKHNQTYSIPAKDAAIQSIINPKLKDAGHYVYIDSHFVLNHPRYVIQDENGETQMTPYARYHVDECCLAFDLSIRGKVEERYHRECFLNRDKGSPIDFEIVYKGENGELDAESRKKLIRDTVMEEARVLDGLSNNYTKAWKELLKWRGISQAELSRRTMITEKTIGNIINGETSGTLNNVVLMCLAAHLPWDMSDYLIQRSGHQFRFSNDDHIWYRFVLMHMNSKEIPEIQAFLQEHGASPL</sequence>
<protein>
    <submittedName>
        <fullName evidence="3">Helix-turn-helix transcriptional regulator</fullName>
    </submittedName>
</protein>
<dbReference type="InterPro" id="IPR001387">
    <property type="entry name" value="Cro/C1-type_HTH"/>
</dbReference>
<organism evidence="3 4">
    <name type="scientific">Candidatus Enterenecus faecium</name>
    <dbReference type="NCBI Taxonomy" id="2840780"/>
    <lineage>
        <taxon>Bacteria</taxon>
        <taxon>Bacillati</taxon>
        <taxon>Bacillota</taxon>
        <taxon>Clostridia</taxon>
        <taxon>Eubacteriales</taxon>
        <taxon>Candidatus Enterenecus</taxon>
    </lineage>
</organism>
<reference evidence="3" key="1">
    <citation type="submission" date="2020-10" db="EMBL/GenBank/DDBJ databases">
        <authorList>
            <person name="Gilroy R."/>
        </authorList>
    </citation>
    <scope>NUCLEOTIDE SEQUENCE</scope>
    <source>
        <strain evidence="3">ChiGjej2B2-12916</strain>
    </source>
</reference>
<proteinExistence type="inferred from homology"/>
<dbReference type="Gene3D" id="1.10.260.40">
    <property type="entry name" value="lambda repressor-like DNA-binding domains"/>
    <property type="match status" value="1"/>
</dbReference>
<dbReference type="CDD" id="cd00093">
    <property type="entry name" value="HTH_XRE"/>
    <property type="match status" value="1"/>
</dbReference>
<feature type="domain" description="HTH cro/C1-type" evidence="2">
    <location>
        <begin position="520"/>
        <end position="573"/>
    </location>
</feature>
<name>A0A9D1CHI0_9FIRM</name>
<evidence type="ECO:0000256" key="1">
    <source>
        <dbReference type="ARBA" id="ARBA00007227"/>
    </source>
</evidence>
<evidence type="ECO:0000313" key="3">
    <source>
        <dbReference type="EMBL" id="HIQ61308.1"/>
    </source>
</evidence>
<evidence type="ECO:0000259" key="2">
    <source>
        <dbReference type="PROSITE" id="PS50943"/>
    </source>
</evidence>
<dbReference type="InterPro" id="IPR010982">
    <property type="entry name" value="Lambda_DNA-bd_dom_sf"/>
</dbReference>
<evidence type="ECO:0000313" key="4">
    <source>
        <dbReference type="Proteomes" id="UP000886879"/>
    </source>
</evidence>
<reference evidence="3" key="2">
    <citation type="journal article" date="2021" name="PeerJ">
        <title>Extensive microbial diversity within the chicken gut microbiome revealed by metagenomics and culture.</title>
        <authorList>
            <person name="Gilroy R."/>
            <person name="Ravi A."/>
            <person name="Getino M."/>
            <person name="Pursley I."/>
            <person name="Horton D.L."/>
            <person name="Alikhan N.F."/>
            <person name="Baker D."/>
            <person name="Gharbi K."/>
            <person name="Hall N."/>
            <person name="Watson M."/>
            <person name="Adriaenssens E.M."/>
            <person name="Foster-Nyarko E."/>
            <person name="Jarju S."/>
            <person name="Secka A."/>
            <person name="Antonio M."/>
            <person name="Oren A."/>
            <person name="Chaudhuri R.R."/>
            <person name="La Ragione R."/>
            <person name="Hildebrand F."/>
            <person name="Pallen M.J."/>
        </authorList>
    </citation>
    <scope>NUCLEOTIDE SEQUENCE</scope>
    <source>
        <strain evidence="3">ChiGjej2B2-12916</strain>
    </source>
</reference>